<keyword evidence="1" id="KW-1133">Transmembrane helix</keyword>
<dbReference type="Proteomes" id="UP000220639">
    <property type="component" value="Unassembled WGS sequence"/>
</dbReference>
<protein>
    <submittedName>
        <fullName evidence="2">Uncharacterized protein</fullName>
    </submittedName>
</protein>
<dbReference type="EMBL" id="FZTC01000015">
    <property type="protein sequence ID" value="SNU34519.1"/>
    <property type="molecule type" value="Genomic_DNA"/>
</dbReference>
<sequence length="76" mass="8551">MVNVKLGYRQAVRHRILIPAFRGSNPRTPANKSKKLASASFLLFGVYAMRITVPHPDLTFASRGLSRYKPNAYFNA</sequence>
<name>A0A285B0N1_9ENTR</name>
<evidence type="ECO:0000313" key="3">
    <source>
        <dbReference type="Proteomes" id="UP000220639"/>
    </source>
</evidence>
<reference evidence="3" key="1">
    <citation type="submission" date="2017-08" db="EMBL/GenBank/DDBJ databases">
        <authorList>
            <person name="Brisse S."/>
        </authorList>
    </citation>
    <scope>NUCLEOTIDE SEQUENCE [LARGE SCALE GENOMIC DNA]</scope>
    <source>
        <strain evidence="3">06D021</strain>
    </source>
</reference>
<keyword evidence="1" id="KW-0472">Membrane</keyword>
<feature type="transmembrane region" description="Helical" evidence="1">
    <location>
        <begin position="36"/>
        <end position="53"/>
    </location>
</feature>
<dbReference type="AlphaFoldDB" id="A0A285B0N1"/>
<keyword evidence="1" id="KW-0812">Transmembrane</keyword>
<proteinExistence type="predicted"/>
<evidence type="ECO:0000313" key="2">
    <source>
        <dbReference type="EMBL" id="SNU34519.1"/>
    </source>
</evidence>
<organism evidence="2 3">
    <name type="scientific">Klebsiella grimontii</name>
    <dbReference type="NCBI Taxonomy" id="2058152"/>
    <lineage>
        <taxon>Bacteria</taxon>
        <taxon>Pseudomonadati</taxon>
        <taxon>Pseudomonadota</taxon>
        <taxon>Gammaproteobacteria</taxon>
        <taxon>Enterobacterales</taxon>
        <taxon>Enterobacteriaceae</taxon>
        <taxon>Klebsiella/Raoultella group</taxon>
        <taxon>Klebsiella</taxon>
    </lineage>
</organism>
<evidence type="ECO:0000256" key="1">
    <source>
        <dbReference type="SAM" id="Phobius"/>
    </source>
</evidence>
<dbReference type="AntiFam" id="ANF00010">
    <property type="entry name" value="tRNA translation"/>
</dbReference>
<gene>
    <name evidence="2" type="ORF">KOSB73_220638</name>
</gene>
<accession>A0A285B0N1</accession>